<feature type="compositionally biased region" description="Basic and acidic residues" evidence="7">
    <location>
        <begin position="505"/>
        <end position="606"/>
    </location>
</feature>
<feature type="compositionally biased region" description="Low complexity" evidence="7">
    <location>
        <begin position="15"/>
        <end position="81"/>
    </location>
</feature>
<dbReference type="Pfam" id="PF12763">
    <property type="entry name" value="EH"/>
    <property type="match status" value="1"/>
</dbReference>
<evidence type="ECO:0000259" key="13">
    <source>
        <dbReference type="PROSITE" id="PS51082"/>
    </source>
</evidence>
<proteinExistence type="predicted"/>
<evidence type="ECO:0000256" key="4">
    <source>
        <dbReference type="ARBA" id="ARBA00022443"/>
    </source>
</evidence>
<dbReference type="Pfam" id="PF00621">
    <property type="entry name" value="RhoGEF"/>
    <property type="match status" value="1"/>
</dbReference>
<feature type="compositionally biased region" description="Pro residues" evidence="7">
    <location>
        <begin position="110"/>
        <end position="119"/>
    </location>
</feature>
<feature type="region of interest" description="Disordered" evidence="7">
    <location>
        <begin position="505"/>
        <end position="1106"/>
    </location>
</feature>
<dbReference type="PROSITE" id="PS50222">
    <property type="entry name" value="EF_HAND_2"/>
    <property type="match status" value="1"/>
</dbReference>
<feature type="domain" description="SH3" evidence="8">
    <location>
        <begin position="1296"/>
        <end position="1355"/>
    </location>
</feature>
<feature type="region of interest" description="Disordered" evidence="7">
    <location>
        <begin position="395"/>
        <end position="423"/>
    </location>
</feature>
<feature type="domain" description="PH" evidence="9">
    <location>
        <begin position="1830"/>
        <end position="1924"/>
    </location>
</feature>
<feature type="compositionally biased region" description="Basic and acidic residues" evidence="7">
    <location>
        <begin position="814"/>
        <end position="837"/>
    </location>
</feature>
<accession>A0A1M2V367</accession>
<feature type="compositionally biased region" description="Pro residues" evidence="7">
    <location>
        <begin position="1048"/>
        <end position="1064"/>
    </location>
</feature>
<feature type="compositionally biased region" description="Basic residues" evidence="7">
    <location>
        <begin position="1450"/>
        <end position="1459"/>
    </location>
</feature>
<evidence type="ECO:0000259" key="11">
    <source>
        <dbReference type="PROSITE" id="PS50031"/>
    </source>
</evidence>
<dbReference type="Proteomes" id="UP000184267">
    <property type="component" value="Unassembled WGS sequence"/>
</dbReference>
<dbReference type="GO" id="GO:0005085">
    <property type="term" value="F:guanyl-nucleotide exchange factor activity"/>
    <property type="evidence" value="ECO:0007669"/>
    <property type="project" value="InterPro"/>
</dbReference>
<dbReference type="InterPro" id="IPR036028">
    <property type="entry name" value="SH3-like_dom_sf"/>
</dbReference>
<feature type="compositionally biased region" description="Polar residues" evidence="7">
    <location>
        <begin position="82"/>
        <end position="106"/>
    </location>
</feature>
<dbReference type="PROSITE" id="PS51082">
    <property type="entry name" value="WH2"/>
    <property type="match status" value="1"/>
</dbReference>
<evidence type="ECO:0000313" key="14">
    <source>
        <dbReference type="EMBL" id="OJT02023.1"/>
    </source>
</evidence>
<feature type="region of interest" description="Disordered" evidence="7">
    <location>
        <begin position="1521"/>
        <end position="1545"/>
    </location>
</feature>
<dbReference type="GO" id="GO:0035025">
    <property type="term" value="P:positive regulation of Rho protein signal transduction"/>
    <property type="evidence" value="ECO:0007669"/>
    <property type="project" value="TreeGrafter"/>
</dbReference>
<dbReference type="Gene3D" id="2.30.30.40">
    <property type="entry name" value="SH3 Domains"/>
    <property type="match status" value="2"/>
</dbReference>
<evidence type="ECO:0000256" key="2">
    <source>
        <dbReference type="ARBA" id="ARBA00015110"/>
    </source>
</evidence>
<reference evidence="14 15" key="1">
    <citation type="submission" date="2016-10" db="EMBL/GenBank/DDBJ databases">
        <title>Genome sequence of the basidiomycete white-rot fungus Trametes pubescens.</title>
        <authorList>
            <person name="Makela M.R."/>
            <person name="Granchi Z."/>
            <person name="Peng M."/>
            <person name="De Vries R.P."/>
            <person name="Grigoriev I."/>
            <person name="Riley R."/>
            <person name="Hilden K."/>
        </authorList>
    </citation>
    <scope>NUCLEOTIDE SEQUENCE [LARGE SCALE GENOMIC DNA]</scope>
    <source>
        <strain evidence="14 15">FBCC735</strain>
    </source>
</reference>
<dbReference type="InterPro" id="IPR011993">
    <property type="entry name" value="PH-like_dom_sf"/>
</dbReference>
<evidence type="ECO:0000256" key="7">
    <source>
        <dbReference type="SAM" id="MobiDB-lite"/>
    </source>
</evidence>
<dbReference type="SUPFAM" id="SSF50729">
    <property type="entry name" value="PH domain-like"/>
    <property type="match status" value="1"/>
</dbReference>
<evidence type="ECO:0000256" key="3">
    <source>
        <dbReference type="ARBA" id="ARBA00020728"/>
    </source>
</evidence>
<feature type="region of interest" description="Disordered" evidence="7">
    <location>
        <begin position="1190"/>
        <end position="1228"/>
    </location>
</feature>
<dbReference type="SMART" id="SM00233">
    <property type="entry name" value="PH"/>
    <property type="match status" value="1"/>
</dbReference>
<feature type="compositionally biased region" description="Pro residues" evidence="7">
    <location>
        <begin position="607"/>
        <end position="621"/>
    </location>
</feature>
<feature type="compositionally biased region" description="Basic and acidic residues" evidence="7">
    <location>
        <begin position="1413"/>
        <end position="1430"/>
    </location>
</feature>
<gene>
    <name evidence="14" type="ORF">TRAPUB_7557</name>
</gene>
<feature type="compositionally biased region" description="Pro residues" evidence="7">
    <location>
        <begin position="1073"/>
        <end position="1088"/>
    </location>
</feature>
<feature type="compositionally biased region" description="Pro residues" evidence="7">
    <location>
        <begin position="953"/>
        <end position="973"/>
    </location>
</feature>
<evidence type="ECO:0000256" key="6">
    <source>
        <dbReference type="PROSITE-ProRule" id="PRU00192"/>
    </source>
</evidence>
<feature type="domain" description="EF-hand" evidence="12">
    <location>
        <begin position="278"/>
        <end position="313"/>
    </location>
</feature>
<feature type="domain" description="EH" evidence="11">
    <location>
        <begin position="245"/>
        <end position="334"/>
    </location>
</feature>
<dbReference type="InterPro" id="IPR002048">
    <property type="entry name" value="EF_hand_dom"/>
</dbReference>
<dbReference type="SMART" id="SM00325">
    <property type="entry name" value="RhoGEF"/>
    <property type="match status" value="1"/>
</dbReference>
<keyword evidence="5" id="KW-0963">Cytoplasm</keyword>
<dbReference type="InterPro" id="IPR000219">
    <property type="entry name" value="DH_dom"/>
</dbReference>
<evidence type="ECO:0000259" key="8">
    <source>
        <dbReference type="PROSITE" id="PS50002"/>
    </source>
</evidence>
<dbReference type="CDD" id="cd00052">
    <property type="entry name" value="EH"/>
    <property type="match status" value="1"/>
</dbReference>
<dbReference type="Gene3D" id="2.30.29.30">
    <property type="entry name" value="Pleckstrin-homology domain (PH domain)/Phosphotyrosine-binding domain (PTB)"/>
    <property type="match status" value="1"/>
</dbReference>
<dbReference type="InterPro" id="IPR011992">
    <property type="entry name" value="EF-hand-dom_pair"/>
</dbReference>
<feature type="compositionally biased region" description="Low complexity" evidence="7">
    <location>
        <begin position="766"/>
        <end position="775"/>
    </location>
</feature>
<sequence length="1939" mass="213519">MAQWGQGQGYQYPMQTGFNPQQQQQQFQQQPTGFPGQRPGFQQPQQTGFPGQQGFQQPQQTGFPGQQGFQQPQQTGFPGQQLQAQPTGFPGQQLQPQQTGFPGSNFQQRAPPPPVPPIPSQYQSQQSQLQQNAQNSGFLSAQQPNRFLNSSPGLSPLAAQQTGFPGGGGMRPLVPQATGFIDPRLQMMSSTFLPANTSAPYNAAGLPQFQQQQSGFSLQQSFQEHNQAQRGNTAPKIPWALSNAEKKNYNQIFRAWDASNTGFIGGQTALEVFGQSGLDRNDLAKIWALADVENRGKLNLAEFHVAMGLIYRRLNGNDVPDVLPPELVPPSARDLEDSVNVLRDILKNDTRARSPGGLDSLPESRMRERSFYTNTAGAGGRQDATVYKYKDETPAGGFYQPRSRHVDRSAVRTTSESASPAADLDDMKRQLENTAKMLDRVADETAAKTAEDDALEREMSDLKYRVKRVQEDLEYVSRGPRSVAKDEERRKLERELLELMHEKLPDLERRIRDREERREREKREWARERDRRNDRFGRYDDRDERPPSRYERERDPYDRPRSAYDRDDRDRDRDRSDSYRDRDRDYDRDRPYSRNRDRDRDYDRPRSPPAPRSPPPPPPAAPATTSRAPPPAPTPSTTAAAKKALTSEERSALARQRIQERMAALGVVAPSPSPKIDTSVEDRLAQEKKEAEEKAKAAEHEAEQRERVRRERLEGEKALKEGRSPTSPAPPSSIPPAASQVPTPKPTPPPAPAAKAQPPPPPAPRMKPAVPQKRGPAPPPPASRGSFGARAPPAPAPAPAPAPPPAPVVDPEEEALRAREEALRKQREERLARLRAMEEEEAEEARRMEEARRLRRQQQQEEVPIISPPVPPPAPRTRSPVREAFAPAPPPPPPPAPAAPAAPPAPSSHASTPSVDKSTTNPFSRLMKESPAASPGTPGGGTSTNPFFKPQVASPPAPAPPVAPPAPPAPSKSPAPKTSYHTAPGDEEDDWEDVQEKDNDDSSDDELDSSRDNRSKLAAQLFGNILPPSRPQSAAPATMAKSTASPEPASPAPPAPPPPPPSAPPMSNDIPGGIPPPPPPPPGAPPAPAASAAAVAIPAPTGDRSSLLSAIQSGARLRKVAQINDRSAAPVSGKVIGDAAPPPHVSAAPRVPSPEFYTPVETEAPQPPPMESVRSANRESVDWYAGLAAEGSMAQRGPSEPLPATVEEEEEPATPVPEIQLNSADESNALADVDMGTEFRVRSLYAYQAQRPEELTFGENLILTAHPSKSGADWWYGTVVRDGKSGFFPKTYVDQVSSVIAHALYDYNGSNADELPFSEGDALTIVDKSDADWWKAEQGGVVFIVPAAYLALADDLPAAEDAVGLSKSPTIEFDKQIDRDESDEDDSEDSDYVTASDSDEDTNDSEDEEDQSEEARRQDRQARAAERQRVLEAAGLVIKTESQPPPPPPRTKRERRRRPAPAVPERSPQIPSPRKELPPVPESESANISLRLDDAFERYESYRQNHLALNRLSVASFESSTSTTSPQASTFALTPSASNSEEPRSHSLLHFFGRSRTPANDGETRTMPVISAPILLREPSPGPGEGDTAFGMSWASLVDKSALEEIPTPERRRQEAIFELIATEAAYVRDLQLIVEHFYTNVFSLLDEKARTVIFANVEDILLMNTTFLSSLEERQKECRLYIDKIGDILKTNMANLSVYMDYCVNQATAIKVLQSLRQTNPELAASLQRLRDDPTARNLDLSSYLLVPMQRITRYPLLFKQIIHYTEAGDDRTQIEHSQQMAENVLAHINETIREQEGRERLKEVSKDLWVGQGRLDLTAPTRYIGPRKLIKEGVLLKAKSGRKLRAFLCSDILVLTEEATKSLYRMPLSLSEVEVRESTGAKDDATFQLAVAYPRGGDAVTLRALSQRDSQMWMQAIHGAAKRCRDAQRRAARKSRG</sequence>
<feature type="compositionally biased region" description="Pro residues" evidence="7">
    <location>
        <begin position="887"/>
        <end position="906"/>
    </location>
</feature>
<feature type="compositionally biased region" description="Acidic residues" evidence="7">
    <location>
        <begin position="1380"/>
        <end position="1412"/>
    </location>
</feature>
<dbReference type="GO" id="GO:0005737">
    <property type="term" value="C:cytoplasm"/>
    <property type="evidence" value="ECO:0007669"/>
    <property type="project" value="UniProtKB-SubCell"/>
</dbReference>
<dbReference type="PROSITE" id="PS50010">
    <property type="entry name" value="DH_2"/>
    <property type="match status" value="1"/>
</dbReference>
<dbReference type="PROSITE" id="PS50003">
    <property type="entry name" value="PH_DOMAIN"/>
    <property type="match status" value="1"/>
</dbReference>
<dbReference type="GO" id="GO:0005509">
    <property type="term" value="F:calcium ion binding"/>
    <property type="evidence" value="ECO:0007669"/>
    <property type="project" value="InterPro"/>
</dbReference>
<dbReference type="Gene3D" id="1.20.900.10">
    <property type="entry name" value="Dbl homology (DH) domain"/>
    <property type="match status" value="1"/>
</dbReference>
<dbReference type="InterPro" id="IPR051480">
    <property type="entry name" value="Endocytic_GEF_Adapter"/>
</dbReference>
<dbReference type="InterPro" id="IPR000261">
    <property type="entry name" value="EH_dom"/>
</dbReference>
<feature type="region of interest" description="Disordered" evidence="7">
    <location>
        <begin position="1373"/>
        <end position="1486"/>
    </location>
</feature>
<protein>
    <recommendedName>
        <fullName evidence="2">Actin cytoskeleton-regulatory complex protein PAN1</fullName>
    </recommendedName>
    <alternativeName>
        <fullName evidence="3">Actin cytoskeleton-regulatory complex protein pan1</fullName>
    </alternativeName>
</protein>
<dbReference type="OMA" id="DATVYKY"/>
<dbReference type="STRING" id="154538.A0A1M2V367"/>
<feature type="compositionally biased region" description="Polar residues" evidence="7">
    <location>
        <begin position="132"/>
        <end position="163"/>
    </location>
</feature>
<dbReference type="SMART" id="SM00326">
    <property type="entry name" value="SH3"/>
    <property type="match status" value="2"/>
</dbReference>
<dbReference type="InterPro" id="IPR035899">
    <property type="entry name" value="DBL_dom_sf"/>
</dbReference>
<feature type="domain" description="WH2" evidence="13">
    <location>
        <begin position="1103"/>
        <end position="1120"/>
    </location>
</feature>
<dbReference type="PROSITE" id="PS50031">
    <property type="entry name" value="EH"/>
    <property type="match status" value="1"/>
</dbReference>
<dbReference type="Pfam" id="PF02205">
    <property type="entry name" value="WH2"/>
    <property type="match status" value="1"/>
</dbReference>
<dbReference type="PROSITE" id="PS50002">
    <property type="entry name" value="SH3"/>
    <property type="match status" value="1"/>
</dbReference>
<dbReference type="PANTHER" id="PTHR46006">
    <property type="entry name" value="RHO GUANINE NUCLEOTIDE EXCHANGE FACTOR AT 64C, ISOFORM A"/>
    <property type="match status" value="1"/>
</dbReference>
<feature type="compositionally biased region" description="Low complexity" evidence="7">
    <location>
        <begin position="1089"/>
        <end position="1100"/>
    </location>
</feature>
<feature type="region of interest" description="Disordered" evidence="7">
    <location>
        <begin position="1"/>
        <end position="171"/>
    </location>
</feature>
<feature type="compositionally biased region" description="Low complexity" evidence="7">
    <location>
        <begin position="120"/>
        <end position="131"/>
    </location>
</feature>
<feature type="compositionally biased region" description="Polar residues" evidence="7">
    <location>
        <begin position="908"/>
        <end position="923"/>
    </location>
</feature>
<dbReference type="GO" id="GO:0003779">
    <property type="term" value="F:actin binding"/>
    <property type="evidence" value="ECO:0007669"/>
    <property type="project" value="InterPro"/>
</dbReference>
<dbReference type="SUPFAM" id="SSF47473">
    <property type="entry name" value="EF-hand"/>
    <property type="match status" value="1"/>
</dbReference>
<dbReference type="CDD" id="cd00174">
    <property type="entry name" value="SH3"/>
    <property type="match status" value="1"/>
</dbReference>
<dbReference type="InterPro" id="IPR003124">
    <property type="entry name" value="WH2_dom"/>
</dbReference>
<dbReference type="CDD" id="cd00160">
    <property type="entry name" value="RhoGEF"/>
    <property type="match status" value="1"/>
</dbReference>
<evidence type="ECO:0000259" key="12">
    <source>
        <dbReference type="PROSITE" id="PS50222"/>
    </source>
</evidence>
<dbReference type="SUPFAM" id="SSF50044">
    <property type="entry name" value="SH3-domain"/>
    <property type="match status" value="2"/>
</dbReference>
<dbReference type="InterPro" id="IPR001849">
    <property type="entry name" value="PH_domain"/>
</dbReference>
<evidence type="ECO:0000313" key="15">
    <source>
        <dbReference type="Proteomes" id="UP000184267"/>
    </source>
</evidence>
<feature type="domain" description="DH" evidence="10">
    <location>
        <begin position="1612"/>
        <end position="1793"/>
    </location>
</feature>
<evidence type="ECO:0000259" key="9">
    <source>
        <dbReference type="PROSITE" id="PS50003"/>
    </source>
</evidence>
<evidence type="ECO:0000259" key="10">
    <source>
        <dbReference type="PROSITE" id="PS50010"/>
    </source>
</evidence>
<feature type="compositionally biased region" description="Acidic residues" evidence="7">
    <location>
        <begin position="985"/>
        <end position="1007"/>
    </location>
</feature>
<dbReference type="SMART" id="SM00246">
    <property type="entry name" value="WH2"/>
    <property type="match status" value="1"/>
</dbReference>
<dbReference type="SMART" id="SM00027">
    <property type="entry name" value="EH"/>
    <property type="match status" value="1"/>
</dbReference>
<comment type="subcellular location">
    <subcellularLocation>
        <location evidence="1">Cytoplasm</location>
    </subcellularLocation>
</comment>
<evidence type="ECO:0000256" key="5">
    <source>
        <dbReference type="ARBA" id="ARBA00022490"/>
    </source>
</evidence>
<name>A0A1M2V367_TRAPU</name>
<feature type="region of interest" description="Disordered" evidence="7">
    <location>
        <begin position="1122"/>
        <end position="1177"/>
    </location>
</feature>
<feature type="compositionally biased region" description="Polar residues" evidence="7">
    <location>
        <begin position="1526"/>
        <end position="1540"/>
    </location>
</feature>
<keyword evidence="4 6" id="KW-0728">SH3 domain</keyword>
<feature type="compositionally biased region" description="Pro residues" evidence="7">
    <location>
        <begin position="743"/>
        <end position="765"/>
    </location>
</feature>
<dbReference type="Pfam" id="PF16652">
    <property type="entry name" value="PH_13"/>
    <property type="match status" value="1"/>
</dbReference>
<dbReference type="Pfam" id="PF00018">
    <property type="entry name" value="SH3_1"/>
    <property type="match status" value="1"/>
</dbReference>
<dbReference type="EMBL" id="MNAD01001707">
    <property type="protein sequence ID" value="OJT02023.1"/>
    <property type="molecule type" value="Genomic_DNA"/>
</dbReference>
<comment type="caution">
    <text evidence="14">The sequence shown here is derived from an EMBL/GenBank/DDBJ whole genome shotgun (WGS) entry which is preliminary data.</text>
</comment>
<feature type="compositionally biased region" description="Pro residues" evidence="7">
    <location>
        <begin position="866"/>
        <end position="875"/>
    </location>
</feature>
<dbReference type="Gene3D" id="1.10.238.10">
    <property type="entry name" value="EF-hand"/>
    <property type="match status" value="1"/>
</dbReference>
<organism evidence="14 15">
    <name type="scientific">Trametes pubescens</name>
    <name type="common">White-rot fungus</name>
    <dbReference type="NCBI Taxonomy" id="154538"/>
    <lineage>
        <taxon>Eukaryota</taxon>
        <taxon>Fungi</taxon>
        <taxon>Dikarya</taxon>
        <taxon>Basidiomycota</taxon>
        <taxon>Agaricomycotina</taxon>
        <taxon>Agaricomycetes</taxon>
        <taxon>Polyporales</taxon>
        <taxon>Polyporaceae</taxon>
        <taxon>Trametes</taxon>
    </lineage>
</organism>
<feature type="compositionally biased region" description="Basic and acidic residues" evidence="7">
    <location>
        <begin position="678"/>
        <end position="723"/>
    </location>
</feature>
<feature type="compositionally biased region" description="Basic and acidic residues" evidence="7">
    <location>
        <begin position="645"/>
        <end position="660"/>
    </location>
</feature>
<evidence type="ECO:0000256" key="1">
    <source>
        <dbReference type="ARBA" id="ARBA00004496"/>
    </source>
</evidence>
<feature type="compositionally biased region" description="Pro residues" evidence="7">
    <location>
        <begin position="792"/>
        <end position="808"/>
    </location>
</feature>
<dbReference type="PANTHER" id="PTHR46006:SF6">
    <property type="entry name" value="INTERSECTIN-2 ISOFORM X1"/>
    <property type="match status" value="1"/>
</dbReference>
<dbReference type="InterPro" id="IPR001452">
    <property type="entry name" value="SH3_domain"/>
</dbReference>
<dbReference type="OrthoDB" id="1716625at2759"/>
<dbReference type="SUPFAM" id="SSF48065">
    <property type="entry name" value="DBL homology domain (DH-domain)"/>
    <property type="match status" value="1"/>
</dbReference>
<dbReference type="Pfam" id="PF14604">
    <property type="entry name" value="SH3_9"/>
    <property type="match status" value="1"/>
</dbReference>
<keyword evidence="15" id="KW-1185">Reference proteome</keyword>